<sequence length="281" mass="31540">MDHSRRATSSRGQATSGSSSRSVLSDSEARALQLWLDRGHKLARSIDVEEKHRANLGLSVWSYTPDTLNGLRTICRAIATKSDHLSKHADVTEREITVAAQELLKRSRAEDPRDMYLSDYMDFHKTVDTALGSLYSYAKKHDSDGASVYLLQQVTNGLRPHEAEREASGLGSWVGAYLRSESDARRLLTSCEDLEADNQRWEQDCRGLDAENKSLRAEKQDLLRRLGLLETSRGMEYTASSPSVPRTIEPNSRALPTRRPQTPHHRSESRASQGSSNQFSR</sequence>
<organism evidence="3 4">
    <name type="scientific">Saitozyma podzolica</name>
    <dbReference type="NCBI Taxonomy" id="1890683"/>
    <lineage>
        <taxon>Eukaryota</taxon>
        <taxon>Fungi</taxon>
        <taxon>Dikarya</taxon>
        <taxon>Basidiomycota</taxon>
        <taxon>Agaricomycotina</taxon>
        <taxon>Tremellomycetes</taxon>
        <taxon>Tremellales</taxon>
        <taxon>Trimorphomycetaceae</taxon>
        <taxon>Saitozyma</taxon>
    </lineage>
</organism>
<protein>
    <submittedName>
        <fullName evidence="3">Uncharacterized protein</fullName>
    </submittedName>
</protein>
<comment type="caution">
    <text evidence="3">The sequence shown here is derived from an EMBL/GenBank/DDBJ whole genome shotgun (WGS) entry which is preliminary data.</text>
</comment>
<gene>
    <name evidence="3" type="ORF">EHS25_000551</name>
</gene>
<accession>A0A427YWK0</accession>
<evidence type="ECO:0000256" key="2">
    <source>
        <dbReference type="SAM" id="MobiDB-lite"/>
    </source>
</evidence>
<dbReference type="AlphaFoldDB" id="A0A427YWK0"/>
<keyword evidence="1" id="KW-0175">Coiled coil</keyword>
<evidence type="ECO:0000256" key="1">
    <source>
        <dbReference type="SAM" id="Coils"/>
    </source>
</evidence>
<evidence type="ECO:0000313" key="3">
    <source>
        <dbReference type="EMBL" id="RSH95459.1"/>
    </source>
</evidence>
<feature type="coiled-coil region" evidence="1">
    <location>
        <begin position="184"/>
        <end position="232"/>
    </location>
</feature>
<dbReference type="EMBL" id="RSCD01000001">
    <property type="protein sequence ID" value="RSH95459.1"/>
    <property type="molecule type" value="Genomic_DNA"/>
</dbReference>
<dbReference type="Proteomes" id="UP000279259">
    <property type="component" value="Unassembled WGS sequence"/>
</dbReference>
<keyword evidence="4" id="KW-1185">Reference proteome</keyword>
<feature type="region of interest" description="Disordered" evidence="2">
    <location>
        <begin position="234"/>
        <end position="281"/>
    </location>
</feature>
<proteinExistence type="predicted"/>
<dbReference type="OrthoDB" id="10322860at2759"/>
<feature type="compositionally biased region" description="Low complexity" evidence="2">
    <location>
        <begin position="7"/>
        <end position="24"/>
    </location>
</feature>
<feature type="compositionally biased region" description="Polar residues" evidence="2">
    <location>
        <begin position="270"/>
        <end position="281"/>
    </location>
</feature>
<evidence type="ECO:0000313" key="4">
    <source>
        <dbReference type="Proteomes" id="UP000279259"/>
    </source>
</evidence>
<reference evidence="3 4" key="1">
    <citation type="submission" date="2018-11" db="EMBL/GenBank/DDBJ databases">
        <title>Genome sequence of Saitozyma podzolica DSM 27192.</title>
        <authorList>
            <person name="Aliyu H."/>
            <person name="Gorte O."/>
            <person name="Ochsenreither K."/>
        </authorList>
    </citation>
    <scope>NUCLEOTIDE SEQUENCE [LARGE SCALE GENOMIC DNA]</scope>
    <source>
        <strain evidence="3 4">DSM 27192</strain>
    </source>
</reference>
<feature type="region of interest" description="Disordered" evidence="2">
    <location>
        <begin position="1"/>
        <end position="24"/>
    </location>
</feature>
<name>A0A427YWK0_9TREE</name>